<dbReference type="CDD" id="cd08180">
    <property type="entry name" value="PDD"/>
    <property type="match status" value="1"/>
</dbReference>
<feature type="domain" description="Alcohol dehydrogenase iron-type/glycerol dehydrogenase GldA" evidence="4">
    <location>
        <begin position="10"/>
        <end position="164"/>
    </location>
</feature>
<evidence type="ECO:0000313" key="6">
    <source>
        <dbReference type="EMBL" id="ABR49959.1"/>
    </source>
</evidence>
<dbReference type="Gene3D" id="1.20.1090.10">
    <property type="entry name" value="Dehydroquinate synthase-like - alpha domain"/>
    <property type="match status" value="1"/>
</dbReference>
<evidence type="ECO:0000256" key="2">
    <source>
        <dbReference type="ARBA" id="ARBA00023002"/>
    </source>
</evidence>
<dbReference type="InterPro" id="IPR056798">
    <property type="entry name" value="ADH_Fe_C"/>
</dbReference>
<dbReference type="HOGENOM" id="CLU_007207_0_0_9"/>
<dbReference type="AlphaFoldDB" id="A6TUU1"/>
<dbReference type="Proteomes" id="UP000001572">
    <property type="component" value="Chromosome"/>
</dbReference>
<dbReference type="eggNOG" id="COG1454">
    <property type="taxonomic scope" value="Bacteria"/>
</dbReference>
<name>A6TUU1_ALKMQ</name>
<dbReference type="InterPro" id="IPR018211">
    <property type="entry name" value="ADH_Fe_CS"/>
</dbReference>
<dbReference type="Pfam" id="PF00465">
    <property type="entry name" value="Fe-ADH"/>
    <property type="match status" value="1"/>
</dbReference>
<dbReference type="STRING" id="293826.Amet_3842"/>
<evidence type="ECO:0000256" key="3">
    <source>
        <dbReference type="ARBA" id="ARBA00023027"/>
    </source>
</evidence>
<sequence>MNQFKIDSMIYFNDDESESLEFLKGIKGEKAFIVADSIMDKLGYLEKTISHLKHAKITCSVFTGVKPDPDTSTISNGIKEYKKTDADIIIALGGGSAIDTAKAIIYYSAKLSDNHLSKHKPLFIAIPSTSGTGSEVTDFSVITSDGQKICIIDDLIVPDIALLDATCIQHVPKNVVADTGIDVLVHAIEAYISTKATDFTDALAEKSIKIIFEDLETVYLDIHNTAARRRILNASCIAGMAFSNTGLGINHSLAHALGSAFNISHGRANALVLQEVMRYNGDLDGKANNTAAHKFSNLAKQLYLPARTVREGAYHFIAAVKELQSSINIERDLKSFGIDELDLNAQISYLAENALNDRCTPTNPRKVTIEDLVRIYRNCYELSF</sequence>
<proteinExistence type="inferred from homology"/>
<dbReference type="FunFam" id="1.20.1090.10:FF:000001">
    <property type="entry name" value="Aldehyde-alcohol dehydrogenase"/>
    <property type="match status" value="1"/>
</dbReference>
<dbReference type="EMBL" id="CP000724">
    <property type="protein sequence ID" value="ABR49959.1"/>
    <property type="molecule type" value="Genomic_DNA"/>
</dbReference>
<feature type="domain" description="Fe-containing alcohol dehydrogenase-like C-terminal" evidence="5">
    <location>
        <begin position="177"/>
        <end position="379"/>
    </location>
</feature>
<organism evidence="6 7">
    <name type="scientific">Alkaliphilus metalliredigens (strain QYMF)</name>
    <dbReference type="NCBI Taxonomy" id="293826"/>
    <lineage>
        <taxon>Bacteria</taxon>
        <taxon>Bacillati</taxon>
        <taxon>Bacillota</taxon>
        <taxon>Clostridia</taxon>
        <taxon>Peptostreptococcales</taxon>
        <taxon>Natronincolaceae</taxon>
        <taxon>Alkaliphilus</taxon>
    </lineage>
</organism>
<dbReference type="RefSeq" id="WP_012064917.1">
    <property type="nucleotide sequence ID" value="NC_009633.1"/>
</dbReference>
<dbReference type="InterPro" id="IPR039697">
    <property type="entry name" value="Alcohol_dehydrogenase_Fe"/>
</dbReference>
<protein>
    <submittedName>
        <fullName evidence="6">Iron-containing alcohol dehydrogenase</fullName>
    </submittedName>
</protein>
<dbReference type="OrthoDB" id="9804734at2"/>
<keyword evidence="3" id="KW-0520">NAD</keyword>
<dbReference type="PANTHER" id="PTHR11496">
    <property type="entry name" value="ALCOHOL DEHYDROGENASE"/>
    <property type="match status" value="1"/>
</dbReference>
<evidence type="ECO:0000259" key="5">
    <source>
        <dbReference type="Pfam" id="PF25137"/>
    </source>
</evidence>
<gene>
    <name evidence="6" type="ordered locus">Amet_3842</name>
</gene>
<dbReference type="SUPFAM" id="SSF56796">
    <property type="entry name" value="Dehydroquinate synthase-like"/>
    <property type="match status" value="1"/>
</dbReference>
<dbReference type="Pfam" id="PF25137">
    <property type="entry name" value="ADH_Fe_C"/>
    <property type="match status" value="1"/>
</dbReference>
<reference evidence="7" key="1">
    <citation type="journal article" date="2016" name="Genome Announc.">
        <title>Complete genome sequence of Alkaliphilus metalliredigens strain QYMF, an alkaliphilic and metal-reducing bacterium isolated from borax-contaminated leachate ponds.</title>
        <authorList>
            <person name="Hwang C."/>
            <person name="Copeland A."/>
            <person name="Lucas S."/>
            <person name="Lapidus A."/>
            <person name="Barry K."/>
            <person name="Detter J.C."/>
            <person name="Glavina Del Rio T."/>
            <person name="Hammon N."/>
            <person name="Israni S."/>
            <person name="Dalin E."/>
            <person name="Tice H."/>
            <person name="Pitluck S."/>
            <person name="Chertkov O."/>
            <person name="Brettin T."/>
            <person name="Bruce D."/>
            <person name="Han C."/>
            <person name="Schmutz J."/>
            <person name="Larimer F."/>
            <person name="Land M.L."/>
            <person name="Hauser L."/>
            <person name="Kyrpides N."/>
            <person name="Mikhailova N."/>
            <person name="Ye Q."/>
            <person name="Zhou J."/>
            <person name="Richardson P."/>
            <person name="Fields M.W."/>
        </authorList>
    </citation>
    <scope>NUCLEOTIDE SEQUENCE [LARGE SCALE GENOMIC DNA]</scope>
    <source>
        <strain evidence="7">QYMF</strain>
    </source>
</reference>
<dbReference type="FunFam" id="3.40.50.1970:FF:000003">
    <property type="entry name" value="Alcohol dehydrogenase, iron-containing"/>
    <property type="match status" value="1"/>
</dbReference>
<keyword evidence="2" id="KW-0560">Oxidoreductase</keyword>
<dbReference type="Gene3D" id="3.40.50.1970">
    <property type="match status" value="1"/>
</dbReference>
<dbReference type="KEGG" id="amt:Amet_3842"/>
<comment type="similarity">
    <text evidence="1">Belongs to the iron-containing alcohol dehydrogenase family.</text>
</comment>
<dbReference type="InterPro" id="IPR001670">
    <property type="entry name" value="ADH_Fe/GldA"/>
</dbReference>
<evidence type="ECO:0000256" key="1">
    <source>
        <dbReference type="ARBA" id="ARBA00007358"/>
    </source>
</evidence>
<dbReference type="PANTHER" id="PTHR11496:SF102">
    <property type="entry name" value="ALCOHOL DEHYDROGENASE 4"/>
    <property type="match status" value="1"/>
</dbReference>
<evidence type="ECO:0000259" key="4">
    <source>
        <dbReference type="Pfam" id="PF00465"/>
    </source>
</evidence>
<dbReference type="GO" id="GO:0004022">
    <property type="term" value="F:alcohol dehydrogenase (NAD+) activity"/>
    <property type="evidence" value="ECO:0007669"/>
    <property type="project" value="UniProtKB-ARBA"/>
</dbReference>
<keyword evidence="7" id="KW-1185">Reference proteome</keyword>
<dbReference type="GO" id="GO:0046872">
    <property type="term" value="F:metal ion binding"/>
    <property type="evidence" value="ECO:0007669"/>
    <property type="project" value="InterPro"/>
</dbReference>
<dbReference type="PROSITE" id="PS00913">
    <property type="entry name" value="ADH_IRON_1"/>
    <property type="match status" value="1"/>
</dbReference>
<evidence type="ECO:0000313" key="7">
    <source>
        <dbReference type="Proteomes" id="UP000001572"/>
    </source>
</evidence>
<accession>A6TUU1</accession>